<dbReference type="Proteomes" id="UP000631114">
    <property type="component" value="Unassembled WGS sequence"/>
</dbReference>
<keyword evidence="2" id="KW-1185">Reference proteome</keyword>
<proteinExistence type="predicted"/>
<name>A0A835LTL5_9MAGN</name>
<organism evidence="1 2">
    <name type="scientific">Coptis chinensis</name>
    <dbReference type="NCBI Taxonomy" id="261450"/>
    <lineage>
        <taxon>Eukaryota</taxon>
        <taxon>Viridiplantae</taxon>
        <taxon>Streptophyta</taxon>
        <taxon>Embryophyta</taxon>
        <taxon>Tracheophyta</taxon>
        <taxon>Spermatophyta</taxon>
        <taxon>Magnoliopsida</taxon>
        <taxon>Ranunculales</taxon>
        <taxon>Ranunculaceae</taxon>
        <taxon>Coptidoideae</taxon>
        <taxon>Coptis</taxon>
    </lineage>
</organism>
<dbReference type="AlphaFoldDB" id="A0A835LTL5"/>
<evidence type="ECO:0000313" key="1">
    <source>
        <dbReference type="EMBL" id="KAF9602919.1"/>
    </source>
</evidence>
<dbReference type="OrthoDB" id="16820at2759"/>
<evidence type="ECO:0000313" key="2">
    <source>
        <dbReference type="Proteomes" id="UP000631114"/>
    </source>
</evidence>
<protein>
    <submittedName>
        <fullName evidence="1">Uncharacterized protein</fullName>
    </submittedName>
</protein>
<gene>
    <name evidence="1" type="ORF">IFM89_032801</name>
</gene>
<dbReference type="EMBL" id="JADFTS010000006">
    <property type="protein sequence ID" value="KAF9602919.1"/>
    <property type="molecule type" value="Genomic_DNA"/>
</dbReference>
<sequence length="138" mass="16074">PTFSQENEAARTNDEWCISTVKKLKEASPLGLKVSLRSVTFRYERVYIRVLINALFVSIRCPLKGFPNRSLETSAREPPLNLNNANFYSTTSLWCYICSGILLVWTKLQERWSIIIFLHLVNLNQNWSCPQKLREAFF</sequence>
<feature type="non-terminal residue" evidence="1">
    <location>
        <position position="138"/>
    </location>
</feature>
<comment type="caution">
    <text evidence="1">The sequence shown here is derived from an EMBL/GenBank/DDBJ whole genome shotgun (WGS) entry which is preliminary data.</text>
</comment>
<accession>A0A835LTL5</accession>
<reference evidence="1 2" key="1">
    <citation type="submission" date="2020-10" db="EMBL/GenBank/DDBJ databases">
        <title>The Coptis chinensis genome and diversification of protoberbering-type alkaloids.</title>
        <authorList>
            <person name="Wang B."/>
            <person name="Shu S."/>
            <person name="Song C."/>
            <person name="Liu Y."/>
        </authorList>
    </citation>
    <scope>NUCLEOTIDE SEQUENCE [LARGE SCALE GENOMIC DNA]</scope>
    <source>
        <strain evidence="1">HL-2020</strain>
        <tissue evidence="1">Leaf</tissue>
    </source>
</reference>